<dbReference type="NCBIfam" id="NF041918">
    <property type="entry name" value="SAMP1"/>
    <property type="match status" value="1"/>
</dbReference>
<name>A0A0E3LER6_METMZ</name>
<proteinExistence type="predicted"/>
<dbReference type="Proteomes" id="UP000033058">
    <property type="component" value="Chromosome"/>
</dbReference>
<accession>A0A0E3LER6</accession>
<dbReference type="PANTHER" id="PTHR38031:SF1">
    <property type="entry name" value="SULFUR CARRIER PROTEIN CYSO"/>
    <property type="match status" value="1"/>
</dbReference>
<reference evidence="1 2" key="1">
    <citation type="submission" date="2014-07" db="EMBL/GenBank/DDBJ databases">
        <title>Methanogenic archaea and the global carbon cycle.</title>
        <authorList>
            <person name="Henriksen J.R."/>
            <person name="Luke J."/>
            <person name="Reinhart S."/>
            <person name="Benedict M.N."/>
            <person name="Youngblut N.D."/>
            <person name="Metcalf M.E."/>
            <person name="Whitaker R.J."/>
            <person name="Metcalf W.W."/>
        </authorList>
    </citation>
    <scope>NUCLEOTIDE SEQUENCE [LARGE SCALE GENOMIC DNA]</scope>
    <source>
        <strain evidence="1 2">WWM610</strain>
    </source>
</reference>
<dbReference type="InterPro" id="IPR016155">
    <property type="entry name" value="Mopterin_synth/thiamin_S_b"/>
</dbReference>
<dbReference type="Gene3D" id="3.10.20.30">
    <property type="match status" value="1"/>
</dbReference>
<dbReference type="InterPro" id="IPR003749">
    <property type="entry name" value="ThiS/MoaD-like"/>
</dbReference>
<dbReference type="InterPro" id="IPR012675">
    <property type="entry name" value="Beta-grasp_dom_sf"/>
</dbReference>
<dbReference type="EMBL" id="CP009509">
    <property type="protein sequence ID" value="AKB39486.1"/>
    <property type="molecule type" value="Genomic_DNA"/>
</dbReference>
<dbReference type="GeneID" id="24850107"/>
<evidence type="ECO:0000313" key="2">
    <source>
        <dbReference type="Proteomes" id="UP000033058"/>
    </source>
</evidence>
<dbReference type="PANTHER" id="PTHR38031">
    <property type="entry name" value="SULFUR CARRIER PROTEIN SLR0821-RELATED"/>
    <property type="match status" value="1"/>
</dbReference>
<dbReference type="Pfam" id="PF02597">
    <property type="entry name" value="ThiS"/>
    <property type="match status" value="1"/>
</dbReference>
<protein>
    <submittedName>
        <fullName evidence="1">Molybdopterin converting factor small subunit</fullName>
    </submittedName>
</protein>
<sequence length="97" mass="10390">MAEVKVKLFANLREGAGTPELLLSGEKVIDVLLSLTEKHPALKELIFEKNDGEDESPVLCASINVLINGNNVRHLEGLDTDLKDSDEIGVLPPVSGG</sequence>
<dbReference type="InterPro" id="IPR010038">
    <property type="entry name" value="MoaD_arc-typ"/>
</dbReference>
<dbReference type="HOGENOM" id="CLU_114601_1_2_2"/>
<gene>
    <name evidence="1" type="ORF">MSMAW_0495</name>
</gene>
<dbReference type="RefSeq" id="WP_015411382.1">
    <property type="nucleotide sequence ID" value="NZ_CP009509.1"/>
</dbReference>
<organism evidence="1 2">
    <name type="scientific">Methanosarcina mazei WWM610</name>
    <dbReference type="NCBI Taxonomy" id="1434117"/>
    <lineage>
        <taxon>Archaea</taxon>
        <taxon>Methanobacteriati</taxon>
        <taxon>Methanobacteriota</taxon>
        <taxon>Stenosarchaea group</taxon>
        <taxon>Methanomicrobia</taxon>
        <taxon>Methanosarcinales</taxon>
        <taxon>Methanosarcinaceae</taxon>
        <taxon>Methanosarcina</taxon>
    </lineage>
</organism>
<evidence type="ECO:0000313" key="1">
    <source>
        <dbReference type="EMBL" id="AKB39486.1"/>
    </source>
</evidence>
<dbReference type="SUPFAM" id="SSF54285">
    <property type="entry name" value="MoaD/ThiS"/>
    <property type="match status" value="1"/>
</dbReference>
<dbReference type="InterPro" id="IPR052045">
    <property type="entry name" value="Sulfur_Carrier/Prot_Modifier"/>
</dbReference>
<dbReference type="AlphaFoldDB" id="A0A0E3LER6"/>
<dbReference type="NCBIfam" id="TIGR01687">
    <property type="entry name" value="moaD_arch"/>
    <property type="match status" value="1"/>
</dbReference>
<dbReference type="CDD" id="cd17505">
    <property type="entry name" value="Ubl_SAMP1_like"/>
    <property type="match status" value="1"/>
</dbReference>
<dbReference type="PATRIC" id="fig|1434117.4.peg.608"/>
<dbReference type="InterPro" id="IPR054834">
    <property type="entry name" value="SAMP1_3"/>
</dbReference>